<dbReference type="PANTHER" id="PTHR11527">
    <property type="entry name" value="HEAT-SHOCK PROTEIN 20 FAMILY MEMBER"/>
    <property type="match status" value="1"/>
</dbReference>
<dbReference type="eggNOG" id="arCOG01832">
    <property type="taxonomic scope" value="Archaea"/>
</dbReference>
<organism evidence="4 5">
    <name type="scientific">Natronococcus occultus SP4</name>
    <dbReference type="NCBI Taxonomy" id="694430"/>
    <lineage>
        <taxon>Archaea</taxon>
        <taxon>Methanobacteriati</taxon>
        <taxon>Methanobacteriota</taxon>
        <taxon>Stenosarchaea group</taxon>
        <taxon>Halobacteria</taxon>
        <taxon>Halobacteriales</taxon>
        <taxon>Natrialbaceae</taxon>
        <taxon>Natronococcus</taxon>
    </lineage>
</organism>
<protein>
    <submittedName>
        <fullName evidence="4">Molecular chaperone (Small heat shock protein)</fullName>
    </submittedName>
</protein>
<gene>
    <name evidence="4" type="ORF">Natoc_3613</name>
</gene>
<evidence type="ECO:0000259" key="3">
    <source>
        <dbReference type="PROSITE" id="PS01031"/>
    </source>
</evidence>
<dbReference type="CDD" id="cd06464">
    <property type="entry name" value="ACD_sHsps-like"/>
    <property type="match status" value="1"/>
</dbReference>
<dbReference type="InterPro" id="IPR008978">
    <property type="entry name" value="HSP20-like_chaperone"/>
</dbReference>
<dbReference type="HOGENOM" id="CLU_046737_12_1_2"/>
<dbReference type="STRING" id="694430.Natoc_3613"/>
<keyword evidence="5" id="KW-1185">Reference proteome</keyword>
<dbReference type="AlphaFoldDB" id="L0K2W9"/>
<dbReference type="PROSITE" id="PS01031">
    <property type="entry name" value="SHSP"/>
    <property type="match status" value="1"/>
</dbReference>
<dbReference type="InterPro" id="IPR031107">
    <property type="entry name" value="Small_HSP"/>
</dbReference>
<name>L0K2W9_9EURY</name>
<dbReference type="Pfam" id="PF00011">
    <property type="entry name" value="HSP20"/>
    <property type="match status" value="1"/>
</dbReference>
<reference evidence="4 5" key="1">
    <citation type="submission" date="2012-11" db="EMBL/GenBank/DDBJ databases">
        <title>FINISHED of Natronococcus occultus SP4, DSM 3396.</title>
        <authorList>
            <consortium name="DOE Joint Genome Institute"/>
            <person name="Eisen J."/>
            <person name="Huntemann M."/>
            <person name="Wei C.-L."/>
            <person name="Han J."/>
            <person name="Detter J.C."/>
            <person name="Han C."/>
            <person name="Tapia R."/>
            <person name="Chen A."/>
            <person name="Kyrpides N."/>
            <person name="Mavromatis K."/>
            <person name="Markowitz V."/>
            <person name="Szeto E."/>
            <person name="Ivanova N."/>
            <person name="Mikhailova N."/>
            <person name="Ovchinnikova G."/>
            <person name="Pagani I."/>
            <person name="Pati A."/>
            <person name="Goodwin L."/>
            <person name="Nordberg H.P."/>
            <person name="Cantor M.N."/>
            <person name="Hua S.X."/>
            <person name="Woyke T."/>
            <person name="Eisen J."/>
            <person name="Klenk H.-P."/>
            <person name="Klenk H.-P."/>
        </authorList>
    </citation>
    <scope>NUCLEOTIDE SEQUENCE [LARGE SCALE GENOMIC DNA]</scope>
    <source>
        <strain evidence="4 5">SP4</strain>
    </source>
</reference>
<dbReference type="SUPFAM" id="SSF49764">
    <property type="entry name" value="HSP20-like chaperones"/>
    <property type="match status" value="1"/>
</dbReference>
<dbReference type="Gene3D" id="2.60.40.790">
    <property type="match status" value="1"/>
</dbReference>
<evidence type="ECO:0000313" key="5">
    <source>
        <dbReference type="Proteomes" id="UP000010878"/>
    </source>
</evidence>
<evidence type="ECO:0000313" key="4">
    <source>
        <dbReference type="EMBL" id="AGB39331.1"/>
    </source>
</evidence>
<evidence type="ECO:0000256" key="2">
    <source>
        <dbReference type="RuleBase" id="RU003616"/>
    </source>
</evidence>
<proteinExistence type="inferred from homology"/>
<evidence type="ECO:0000256" key="1">
    <source>
        <dbReference type="PROSITE-ProRule" id="PRU00285"/>
    </source>
</evidence>
<keyword evidence="4" id="KW-0346">Stress response</keyword>
<feature type="domain" description="SHSP" evidence="3">
    <location>
        <begin position="69"/>
        <end position="180"/>
    </location>
</feature>
<sequence>MLLRSRADTFASLTVPTAVDGFFEDVGEGLTAMASRRNPFDRLEELFDRLNRQFEEAPRTWETENGSRFAVAAGGTSLDLADHDDEFVVTVDVPGYEPDDLESRLSGDTLFLSGERGSETTDEREDYLRRERELESFSRQVTLPEPVDADGIEATVNNGVLTIRLPKLEPGGSSHAIDIE</sequence>
<dbReference type="InterPro" id="IPR002068">
    <property type="entry name" value="A-crystallin/Hsp20_dom"/>
</dbReference>
<dbReference type="EMBL" id="CP003929">
    <property type="protein sequence ID" value="AGB39331.1"/>
    <property type="molecule type" value="Genomic_DNA"/>
</dbReference>
<dbReference type="Proteomes" id="UP000010878">
    <property type="component" value="Chromosome"/>
</dbReference>
<dbReference type="KEGG" id="nou:Natoc_3613"/>
<accession>L0K2W9</accession>
<comment type="similarity">
    <text evidence="1 2">Belongs to the small heat shock protein (HSP20) family.</text>
</comment>